<protein>
    <submittedName>
        <fullName evidence="2">Uncharacterized protein</fullName>
    </submittedName>
</protein>
<accession>A0A7R9U9G5</accession>
<organism evidence="2">
    <name type="scientific">Pinguiococcus pyrenoidosus</name>
    <dbReference type="NCBI Taxonomy" id="172671"/>
    <lineage>
        <taxon>Eukaryota</taxon>
        <taxon>Sar</taxon>
        <taxon>Stramenopiles</taxon>
        <taxon>Ochrophyta</taxon>
        <taxon>Pinguiophyceae</taxon>
        <taxon>Pinguiochrysidales</taxon>
        <taxon>Pinguiochrysidaceae</taxon>
        <taxon>Pinguiococcus</taxon>
    </lineage>
</organism>
<reference evidence="2" key="1">
    <citation type="submission" date="2021-01" db="EMBL/GenBank/DDBJ databases">
        <authorList>
            <person name="Corre E."/>
            <person name="Pelletier E."/>
            <person name="Niang G."/>
            <person name="Scheremetjew M."/>
            <person name="Finn R."/>
            <person name="Kale V."/>
            <person name="Holt S."/>
            <person name="Cochrane G."/>
            <person name="Meng A."/>
            <person name="Brown T."/>
            <person name="Cohen L."/>
        </authorList>
    </citation>
    <scope>NUCLEOTIDE SEQUENCE</scope>
    <source>
        <strain evidence="2">CCMP2078</strain>
    </source>
</reference>
<feature type="region of interest" description="Disordered" evidence="1">
    <location>
        <begin position="53"/>
        <end position="103"/>
    </location>
</feature>
<gene>
    <name evidence="2" type="ORF">PPYR1160_LOCUS8540</name>
</gene>
<dbReference type="EMBL" id="HBEA01011177">
    <property type="protein sequence ID" value="CAD8259039.1"/>
    <property type="molecule type" value="Transcribed_RNA"/>
</dbReference>
<dbReference type="AlphaFoldDB" id="A0A7R9U9G5"/>
<feature type="compositionally biased region" description="Basic and acidic residues" evidence="1">
    <location>
        <begin position="72"/>
        <end position="85"/>
    </location>
</feature>
<sequence>MQTRSSPSIHTLHSLARRVHLEGYQQLSKHELYARLRKGFDYQRLLRAQYRTKREADAAPELPPRRGRGRKRDAATAEVDQKRSPAESVAVPAPRLKDDHCPEPKRLKSYRAYNKLDPIMFTRLGKKKFKFVRPNGTAIWYDIKTLVQYIIKTGEFREPETRIEFSAQDLSRIDAQAAQFGLTLPSVVEARKNMKTYEEKRAASEASLCLERFCGEVVADMQRCLEQYDPETLEMCLVGQLFPSYSHFFQQIRERDPEHAKQLVSHHVTFLKGPPNKPTQDPFGFLPIILNFVKDVSQGTRTASEFGF</sequence>
<name>A0A7R9U9G5_9STRA</name>
<evidence type="ECO:0000313" key="2">
    <source>
        <dbReference type="EMBL" id="CAD8259039.1"/>
    </source>
</evidence>
<proteinExistence type="predicted"/>
<evidence type="ECO:0000256" key="1">
    <source>
        <dbReference type="SAM" id="MobiDB-lite"/>
    </source>
</evidence>